<evidence type="ECO:0000313" key="2">
    <source>
        <dbReference type="RefSeq" id="XP_056684384.1"/>
    </source>
</evidence>
<evidence type="ECO:0000313" key="1">
    <source>
        <dbReference type="Proteomes" id="UP000813463"/>
    </source>
</evidence>
<keyword evidence="1" id="KW-1185">Reference proteome</keyword>
<reference evidence="1" key="1">
    <citation type="journal article" date="2021" name="Nat. Commun.">
        <title>Genomic analyses provide insights into spinach domestication and the genetic basis of agronomic traits.</title>
        <authorList>
            <person name="Cai X."/>
            <person name="Sun X."/>
            <person name="Xu C."/>
            <person name="Sun H."/>
            <person name="Wang X."/>
            <person name="Ge C."/>
            <person name="Zhang Z."/>
            <person name="Wang Q."/>
            <person name="Fei Z."/>
            <person name="Jiao C."/>
            <person name="Wang Q."/>
        </authorList>
    </citation>
    <scope>NUCLEOTIDE SEQUENCE [LARGE SCALE GENOMIC DNA]</scope>
    <source>
        <strain evidence="1">cv. Varoflay</strain>
    </source>
</reference>
<organism evidence="1 2">
    <name type="scientific">Spinacia oleracea</name>
    <name type="common">Spinach</name>
    <dbReference type="NCBI Taxonomy" id="3562"/>
    <lineage>
        <taxon>Eukaryota</taxon>
        <taxon>Viridiplantae</taxon>
        <taxon>Streptophyta</taxon>
        <taxon>Embryophyta</taxon>
        <taxon>Tracheophyta</taxon>
        <taxon>Spermatophyta</taxon>
        <taxon>Magnoliopsida</taxon>
        <taxon>eudicotyledons</taxon>
        <taxon>Gunneridae</taxon>
        <taxon>Pentapetalae</taxon>
        <taxon>Caryophyllales</taxon>
        <taxon>Chenopodiaceae</taxon>
        <taxon>Chenopodioideae</taxon>
        <taxon>Anserineae</taxon>
        <taxon>Spinacia</taxon>
    </lineage>
</organism>
<dbReference type="RefSeq" id="XP_056684384.1">
    <property type="nucleotide sequence ID" value="XM_056828406.1"/>
</dbReference>
<accession>A0ABM3QM10</accession>
<name>A0ABM3QM10_SPIOL</name>
<protein>
    <submittedName>
        <fullName evidence="2">Uncharacterized protein</fullName>
    </submittedName>
</protein>
<sequence length="466" mass="53118">MQNSIVCPPEVTIKPPPWDTWCADPRVSGTPLFELVSLRVSKHTFEDPHLEIFGSIILIDEHGNEFLLFRRMRNEAKTVFIHNSTDDDDDTTSVLLHNFDIKGPRCLPSKFCLKFNIKDKLRDIAIIQDSMFIDCTRRIMYDKLQSCCLDTPFLSVLVDYAVYGCALIASVAIVVDRKRDEIDNTVLSAGVSVSVSGILSATALTSDMAMIKHVLFDGSQKLVLGALNTLSTFSVPSYSLLECQVNLDVEGEKFIATLKFLPDAWFNIPFEQEICGETSRIRVIVYWTRAQRVLPDYPVSEYLDDSIGMSENTPRRRHLNKGEDIYIQPYLRDLGNQEWFVSDYPIACMEIFSIVICPFGNDGGLSRLRGEIKASDNMDASDNMKTNIVIFDSSWGFDTFDRHETLKLRGPTRCYSGDCFWIYLDLKDEEGREIKGGVSYDFHSVDMFYNSSRMLFLIFMQDSTYI</sequence>
<dbReference type="GeneID" id="110803432"/>
<dbReference type="Proteomes" id="UP000813463">
    <property type="component" value="Chromosome 1"/>
</dbReference>
<proteinExistence type="predicted"/>
<gene>
    <name evidence="2" type="primary">LOC110803432</name>
</gene>
<reference evidence="2" key="2">
    <citation type="submission" date="2025-08" db="UniProtKB">
        <authorList>
            <consortium name="RefSeq"/>
        </authorList>
    </citation>
    <scope>IDENTIFICATION</scope>
    <source>
        <tissue evidence="2">Leaf</tissue>
    </source>
</reference>